<proteinExistence type="predicted"/>
<reference evidence="1" key="1">
    <citation type="journal article" date="2020" name="mSystems">
        <title>Genome- and Community-Level Interaction Insights into Carbon Utilization and Element Cycling Functions of Hydrothermarchaeota in Hydrothermal Sediment.</title>
        <authorList>
            <person name="Zhou Z."/>
            <person name="Liu Y."/>
            <person name="Xu W."/>
            <person name="Pan J."/>
            <person name="Luo Z.H."/>
            <person name="Li M."/>
        </authorList>
    </citation>
    <scope>NUCLEOTIDE SEQUENCE [LARGE SCALE GENOMIC DNA]</scope>
    <source>
        <strain evidence="1">SpSt-258</strain>
    </source>
</reference>
<evidence type="ECO:0000313" key="1">
    <source>
        <dbReference type="EMBL" id="HDY59455.1"/>
    </source>
</evidence>
<sequence length="68" mass="7905">MKTFEVVLTKSYIIKIKAEDKEKAKEYAELFTGDIKDISTENYRKKLSFKIVNIDCRVNQAFGAKEII</sequence>
<comment type="caution">
    <text evidence="1">The sequence shown here is derived from an EMBL/GenBank/DDBJ whole genome shotgun (WGS) entry which is preliminary data.</text>
</comment>
<protein>
    <submittedName>
        <fullName evidence="1">Uncharacterized protein</fullName>
    </submittedName>
</protein>
<organism evidence="1">
    <name type="scientific">candidate division WOR-3 bacterium</name>
    <dbReference type="NCBI Taxonomy" id="2052148"/>
    <lineage>
        <taxon>Bacteria</taxon>
        <taxon>Bacteria division WOR-3</taxon>
    </lineage>
</organism>
<dbReference type="EMBL" id="DSKY01000020">
    <property type="protein sequence ID" value="HDY59455.1"/>
    <property type="molecule type" value="Genomic_DNA"/>
</dbReference>
<accession>A0A7V0Z6C9</accession>
<dbReference type="AlphaFoldDB" id="A0A7V0Z6C9"/>
<name>A0A7V0Z6C9_UNCW3</name>
<gene>
    <name evidence="1" type="ORF">ENP86_07890</name>
</gene>